<dbReference type="Proteomes" id="UP001283341">
    <property type="component" value="Unassembled WGS sequence"/>
</dbReference>
<dbReference type="AlphaFoldDB" id="A0AAE0M1W8"/>
<proteinExistence type="predicted"/>
<comment type="caution">
    <text evidence="2">The sequence shown here is derived from an EMBL/GenBank/DDBJ whole genome shotgun (WGS) entry which is preliminary data.</text>
</comment>
<evidence type="ECO:0000313" key="3">
    <source>
        <dbReference type="Proteomes" id="UP001283341"/>
    </source>
</evidence>
<organism evidence="2 3">
    <name type="scientific">Apodospora peruviana</name>
    <dbReference type="NCBI Taxonomy" id="516989"/>
    <lineage>
        <taxon>Eukaryota</taxon>
        <taxon>Fungi</taxon>
        <taxon>Dikarya</taxon>
        <taxon>Ascomycota</taxon>
        <taxon>Pezizomycotina</taxon>
        <taxon>Sordariomycetes</taxon>
        <taxon>Sordariomycetidae</taxon>
        <taxon>Sordariales</taxon>
        <taxon>Lasiosphaeriaceae</taxon>
        <taxon>Apodospora</taxon>
    </lineage>
</organism>
<gene>
    <name evidence="2" type="ORF">B0H66DRAFT_559705</name>
</gene>
<feature type="chain" id="PRO_5041994692" evidence="1">
    <location>
        <begin position="27"/>
        <end position="157"/>
    </location>
</feature>
<feature type="signal peptide" evidence="1">
    <location>
        <begin position="1"/>
        <end position="26"/>
    </location>
</feature>
<keyword evidence="3" id="KW-1185">Reference proteome</keyword>
<dbReference type="EMBL" id="JAUEDM010000005">
    <property type="protein sequence ID" value="KAK3315783.1"/>
    <property type="molecule type" value="Genomic_DNA"/>
</dbReference>
<reference evidence="2" key="2">
    <citation type="submission" date="2023-06" db="EMBL/GenBank/DDBJ databases">
        <authorList>
            <consortium name="Lawrence Berkeley National Laboratory"/>
            <person name="Haridas S."/>
            <person name="Hensen N."/>
            <person name="Bonometti L."/>
            <person name="Westerberg I."/>
            <person name="Brannstrom I.O."/>
            <person name="Guillou S."/>
            <person name="Cros-Aarteil S."/>
            <person name="Calhoun S."/>
            <person name="Kuo A."/>
            <person name="Mondo S."/>
            <person name="Pangilinan J."/>
            <person name="Riley R."/>
            <person name="Labutti K."/>
            <person name="Andreopoulos B."/>
            <person name="Lipzen A."/>
            <person name="Chen C."/>
            <person name="Yanf M."/>
            <person name="Daum C."/>
            <person name="Ng V."/>
            <person name="Clum A."/>
            <person name="Steindorff A."/>
            <person name="Ohm R."/>
            <person name="Martin F."/>
            <person name="Silar P."/>
            <person name="Natvig D."/>
            <person name="Lalanne C."/>
            <person name="Gautier V."/>
            <person name="Ament-Velasquez S.L."/>
            <person name="Kruys A."/>
            <person name="Hutchinson M.I."/>
            <person name="Powell A.J."/>
            <person name="Barry K."/>
            <person name="Miller A.N."/>
            <person name="Grigoriev I.V."/>
            <person name="Debuchy R."/>
            <person name="Gladieux P."/>
            <person name="Thoren M.H."/>
            <person name="Johannesson H."/>
        </authorList>
    </citation>
    <scope>NUCLEOTIDE SEQUENCE</scope>
    <source>
        <strain evidence="2">CBS 118394</strain>
    </source>
</reference>
<name>A0AAE0M1W8_9PEZI</name>
<reference evidence="2" key="1">
    <citation type="journal article" date="2023" name="Mol. Phylogenet. Evol.">
        <title>Genome-scale phylogeny and comparative genomics of the fungal order Sordariales.</title>
        <authorList>
            <person name="Hensen N."/>
            <person name="Bonometti L."/>
            <person name="Westerberg I."/>
            <person name="Brannstrom I.O."/>
            <person name="Guillou S."/>
            <person name="Cros-Aarteil S."/>
            <person name="Calhoun S."/>
            <person name="Haridas S."/>
            <person name="Kuo A."/>
            <person name="Mondo S."/>
            <person name="Pangilinan J."/>
            <person name="Riley R."/>
            <person name="LaButti K."/>
            <person name="Andreopoulos B."/>
            <person name="Lipzen A."/>
            <person name="Chen C."/>
            <person name="Yan M."/>
            <person name="Daum C."/>
            <person name="Ng V."/>
            <person name="Clum A."/>
            <person name="Steindorff A."/>
            <person name="Ohm R.A."/>
            <person name="Martin F."/>
            <person name="Silar P."/>
            <person name="Natvig D.O."/>
            <person name="Lalanne C."/>
            <person name="Gautier V."/>
            <person name="Ament-Velasquez S.L."/>
            <person name="Kruys A."/>
            <person name="Hutchinson M.I."/>
            <person name="Powell A.J."/>
            <person name="Barry K."/>
            <person name="Miller A.N."/>
            <person name="Grigoriev I.V."/>
            <person name="Debuchy R."/>
            <person name="Gladieux P."/>
            <person name="Hiltunen Thoren M."/>
            <person name="Johannesson H."/>
        </authorList>
    </citation>
    <scope>NUCLEOTIDE SEQUENCE</scope>
    <source>
        <strain evidence="2">CBS 118394</strain>
    </source>
</reference>
<evidence type="ECO:0000256" key="1">
    <source>
        <dbReference type="SAM" id="SignalP"/>
    </source>
</evidence>
<accession>A0AAE0M1W8</accession>
<evidence type="ECO:0000313" key="2">
    <source>
        <dbReference type="EMBL" id="KAK3315783.1"/>
    </source>
</evidence>
<sequence>MHPSTITTTLFTLLLSSLASLNGANAATIPNEQLETRQGNSVYVAFFQGYPAWDCAGPETLGYSANSSDVGDNCYPFKGTTQSVSVTRYNAACHSEYLTLSNSLESSPQKRKLFTDFSYLVTVYGEPGCTDQGTPLGLGGCFSHAPAIQGWKVTCDE</sequence>
<protein>
    <submittedName>
        <fullName evidence="2">Uncharacterized protein</fullName>
    </submittedName>
</protein>
<keyword evidence="1" id="KW-0732">Signal</keyword>